<dbReference type="AlphaFoldDB" id="A0A448WYP3"/>
<organism evidence="2 3">
    <name type="scientific">Protopolystoma xenopodis</name>
    <dbReference type="NCBI Taxonomy" id="117903"/>
    <lineage>
        <taxon>Eukaryota</taxon>
        <taxon>Metazoa</taxon>
        <taxon>Spiralia</taxon>
        <taxon>Lophotrochozoa</taxon>
        <taxon>Platyhelminthes</taxon>
        <taxon>Monogenea</taxon>
        <taxon>Polyopisthocotylea</taxon>
        <taxon>Polystomatidea</taxon>
        <taxon>Polystomatidae</taxon>
        <taxon>Protopolystoma</taxon>
    </lineage>
</organism>
<name>A0A448WYP3_9PLAT</name>
<dbReference type="EMBL" id="CAAALY010062559">
    <property type="protein sequence ID" value="VEL23555.1"/>
    <property type="molecule type" value="Genomic_DNA"/>
</dbReference>
<comment type="caution">
    <text evidence="2">The sequence shown here is derived from an EMBL/GenBank/DDBJ whole genome shotgun (WGS) entry which is preliminary data.</text>
</comment>
<gene>
    <name evidence="2" type="ORF">PXEA_LOCUS16995</name>
</gene>
<evidence type="ECO:0000313" key="3">
    <source>
        <dbReference type="Proteomes" id="UP000784294"/>
    </source>
</evidence>
<sequence>MYFLYIFCSIRCCPDFGSSNRLTISPPKRDQSHHHSSRDLSQIQLSSQYSRDRLTVYTSITMSGHEVTEAQPVRTASRTLRAKLTGLILDTIHYMDVVDQLIQSATSSPRDWAWQRQLRLYASPATDGDPLTPARQSRQSGMPTGVPGSQVG</sequence>
<evidence type="ECO:0000313" key="2">
    <source>
        <dbReference type="EMBL" id="VEL23555.1"/>
    </source>
</evidence>
<dbReference type="Proteomes" id="UP000784294">
    <property type="component" value="Unassembled WGS sequence"/>
</dbReference>
<feature type="region of interest" description="Disordered" evidence="1">
    <location>
        <begin position="124"/>
        <end position="152"/>
    </location>
</feature>
<dbReference type="Gene3D" id="1.20.58.1120">
    <property type="match status" value="1"/>
</dbReference>
<accession>A0A448WYP3</accession>
<evidence type="ECO:0000256" key="1">
    <source>
        <dbReference type="SAM" id="MobiDB-lite"/>
    </source>
</evidence>
<proteinExistence type="predicted"/>
<protein>
    <submittedName>
        <fullName evidence="2">Uncharacterized protein</fullName>
    </submittedName>
</protein>
<keyword evidence="3" id="KW-1185">Reference proteome</keyword>
<reference evidence="2" key="1">
    <citation type="submission" date="2018-11" db="EMBL/GenBank/DDBJ databases">
        <authorList>
            <consortium name="Pathogen Informatics"/>
        </authorList>
    </citation>
    <scope>NUCLEOTIDE SEQUENCE</scope>
</reference>